<evidence type="ECO:0000256" key="2">
    <source>
        <dbReference type="SAM" id="SignalP"/>
    </source>
</evidence>
<reference evidence="3 4" key="1">
    <citation type="journal article" date="2010" name="J. Bacteriol.">
        <title>Genome sequence of Lentisphaera araneosa HTCC2155T, the type species of the order Lentisphaerales in the phylum Lentisphaerae.</title>
        <authorList>
            <person name="Thrash J.C."/>
            <person name="Cho J.C."/>
            <person name="Vergin K.L."/>
            <person name="Morris R.M."/>
            <person name="Giovannoni S.J."/>
        </authorList>
    </citation>
    <scope>NUCLEOTIDE SEQUENCE [LARGE SCALE GENOMIC DNA]</scope>
    <source>
        <strain evidence="3 4">HTCC2155</strain>
    </source>
</reference>
<dbReference type="OrthoDB" id="288124at2"/>
<sequence>MFYKSLFSTSLFLALLSGPNIEAAKLLSSAKEIKSDVTIAAKSKADASSFWGVSYLVDPAGAKDQEPVSTDAAQKILGSYIKSSENFYNAAFLLHLKKNSELNSSLANSQDANLAALSVATMAMSAAISYHESLIERNNLNISENVEAVPEAKGSKKKKRGKKGKKGGKSSGESSPAVAIDEEVLLKFLNSNNTRAQFLAIQAAAYAKISSLKETINGLTLKSLESQAARLFYEARVDGQLNQKDLMTLAKVALKKRSSNSASAVSFSLDAPAMSFICQAIGETMDESLSAVLHQALNAPDLKVQVDAAKAIVKMKSPQSLSTVNSKIAKAPWPVLVHLCYYSAEVPNAKLLPALIQRLAKEKGRMRINLNYAISVITGGQHGAAYKDWLSWYKSNKAFKVDEQASADFRNKYMVQVMNEGPNGYFYSLPIYSDRFCYVVDTSASMRGPRIESLDENMAMSVEQLLNKSKYNIVDFGGDVEIMETRGLTDDLRKGGARVKAWDLSLGTRSFCAIRQSLLFPGIDSIYFLSDGAPARDSVKNWQGITEGVMMLTRYMPIAVHCIDFDPKAGNQAYMINLAKYNEGRHESIEVGPGAPDGGGKKKKKKK</sequence>
<evidence type="ECO:0000313" key="3">
    <source>
        <dbReference type="EMBL" id="EDM27763.1"/>
    </source>
</evidence>
<dbReference type="AlphaFoldDB" id="A6DK65"/>
<dbReference type="RefSeq" id="WP_007278278.1">
    <property type="nucleotide sequence ID" value="NZ_ABCK01000007.1"/>
</dbReference>
<dbReference type="InterPro" id="IPR011989">
    <property type="entry name" value="ARM-like"/>
</dbReference>
<dbReference type="Gene3D" id="1.25.10.10">
    <property type="entry name" value="Leucine-rich Repeat Variant"/>
    <property type="match status" value="1"/>
</dbReference>
<dbReference type="GO" id="GO:0016740">
    <property type="term" value="F:transferase activity"/>
    <property type="evidence" value="ECO:0007669"/>
    <property type="project" value="UniProtKB-KW"/>
</dbReference>
<evidence type="ECO:0000313" key="4">
    <source>
        <dbReference type="Proteomes" id="UP000004947"/>
    </source>
</evidence>
<keyword evidence="3" id="KW-0808">Transferase</keyword>
<gene>
    <name evidence="3" type="primary">cls</name>
    <name evidence="3" type="ORF">LNTAR_00140</name>
</gene>
<evidence type="ECO:0000256" key="1">
    <source>
        <dbReference type="SAM" id="MobiDB-lite"/>
    </source>
</evidence>
<dbReference type="Proteomes" id="UP000004947">
    <property type="component" value="Unassembled WGS sequence"/>
</dbReference>
<dbReference type="SUPFAM" id="SSF53300">
    <property type="entry name" value="vWA-like"/>
    <property type="match status" value="1"/>
</dbReference>
<feature type="region of interest" description="Disordered" evidence="1">
    <location>
        <begin position="149"/>
        <end position="175"/>
    </location>
</feature>
<keyword evidence="2" id="KW-0732">Signal</keyword>
<feature type="compositionally biased region" description="Basic residues" evidence="1">
    <location>
        <begin position="155"/>
        <end position="168"/>
    </location>
</feature>
<dbReference type="STRING" id="313628.LNTAR_00140"/>
<dbReference type="EC" id="2.7.8.-" evidence="3"/>
<feature type="chain" id="PRO_5002694463" evidence="2">
    <location>
        <begin position="24"/>
        <end position="607"/>
    </location>
</feature>
<feature type="signal peptide" evidence="2">
    <location>
        <begin position="1"/>
        <end position="23"/>
    </location>
</feature>
<organism evidence="3 4">
    <name type="scientific">Lentisphaera araneosa HTCC2155</name>
    <dbReference type="NCBI Taxonomy" id="313628"/>
    <lineage>
        <taxon>Bacteria</taxon>
        <taxon>Pseudomonadati</taxon>
        <taxon>Lentisphaerota</taxon>
        <taxon>Lentisphaeria</taxon>
        <taxon>Lentisphaerales</taxon>
        <taxon>Lentisphaeraceae</taxon>
        <taxon>Lentisphaera</taxon>
    </lineage>
</organism>
<keyword evidence="4" id="KW-1185">Reference proteome</keyword>
<protein>
    <submittedName>
        <fullName evidence="3">Cardiolipin synthetase</fullName>
        <ecNumber evidence="3">2.7.8.-</ecNumber>
    </submittedName>
</protein>
<comment type="caution">
    <text evidence="3">The sequence shown here is derived from an EMBL/GenBank/DDBJ whole genome shotgun (WGS) entry which is preliminary data.</text>
</comment>
<dbReference type="InterPro" id="IPR036465">
    <property type="entry name" value="vWFA_dom_sf"/>
</dbReference>
<proteinExistence type="predicted"/>
<dbReference type="Gene3D" id="3.40.50.410">
    <property type="entry name" value="von Willebrand factor, type A domain"/>
    <property type="match status" value="1"/>
</dbReference>
<accession>A6DK65</accession>
<dbReference type="EMBL" id="ABCK01000007">
    <property type="protein sequence ID" value="EDM27763.1"/>
    <property type="molecule type" value="Genomic_DNA"/>
</dbReference>
<name>A6DK65_9BACT</name>